<dbReference type="VEuPathDB" id="FungiDB:AMAG_19051"/>
<proteinExistence type="predicted"/>
<sequence length="121" mass="13077">MTTAPAKIRFHALEAPNTVRIANQTGTAISVLVSDITTPASAPASQWTTVDAAAERDIPTTTENVNIYARTSNTGPILACHVPTMTLVNISRITKDDCPLQLDMFDLSRWPTQQRAPSRSA</sequence>
<reference evidence="2" key="2">
    <citation type="submission" date="2009-11" db="EMBL/GenBank/DDBJ databases">
        <title>The Genome Sequence of Allomyces macrogynus strain ATCC 38327.</title>
        <authorList>
            <consortium name="The Broad Institute Genome Sequencing Platform"/>
            <person name="Russ C."/>
            <person name="Cuomo C."/>
            <person name="Shea T."/>
            <person name="Young S.K."/>
            <person name="Zeng Q."/>
            <person name="Koehrsen M."/>
            <person name="Haas B."/>
            <person name="Borodovsky M."/>
            <person name="Guigo R."/>
            <person name="Alvarado L."/>
            <person name="Berlin A."/>
            <person name="Borenstein D."/>
            <person name="Chen Z."/>
            <person name="Engels R."/>
            <person name="Freedman E."/>
            <person name="Gellesch M."/>
            <person name="Goldberg J."/>
            <person name="Griggs A."/>
            <person name="Gujja S."/>
            <person name="Heiman D."/>
            <person name="Hepburn T."/>
            <person name="Howarth C."/>
            <person name="Jen D."/>
            <person name="Larson L."/>
            <person name="Lewis B."/>
            <person name="Mehta T."/>
            <person name="Park D."/>
            <person name="Pearson M."/>
            <person name="Roberts A."/>
            <person name="Saif S."/>
            <person name="Shenoy N."/>
            <person name="Sisk P."/>
            <person name="Stolte C."/>
            <person name="Sykes S."/>
            <person name="Walk T."/>
            <person name="White J."/>
            <person name="Yandava C."/>
            <person name="Burger G."/>
            <person name="Gray M.W."/>
            <person name="Holland P.W.H."/>
            <person name="King N."/>
            <person name="Lang F.B.F."/>
            <person name="Roger A.J."/>
            <person name="Ruiz-Trillo I."/>
            <person name="Lander E."/>
            <person name="Nusbaum C."/>
        </authorList>
    </citation>
    <scope>NUCLEOTIDE SEQUENCE [LARGE SCALE GENOMIC DNA]</scope>
    <source>
        <strain evidence="2">ATCC 38327</strain>
    </source>
</reference>
<dbReference type="Proteomes" id="UP000054350">
    <property type="component" value="Unassembled WGS sequence"/>
</dbReference>
<evidence type="ECO:0000313" key="2">
    <source>
        <dbReference type="Proteomes" id="UP000054350"/>
    </source>
</evidence>
<accession>A0A0L0SMG8</accession>
<dbReference type="AlphaFoldDB" id="A0A0L0SMG8"/>
<organism evidence="1 2">
    <name type="scientific">Allomyces macrogynus (strain ATCC 38327)</name>
    <name type="common">Allomyces javanicus var. macrogynus</name>
    <dbReference type="NCBI Taxonomy" id="578462"/>
    <lineage>
        <taxon>Eukaryota</taxon>
        <taxon>Fungi</taxon>
        <taxon>Fungi incertae sedis</taxon>
        <taxon>Blastocladiomycota</taxon>
        <taxon>Blastocladiomycetes</taxon>
        <taxon>Blastocladiales</taxon>
        <taxon>Blastocladiaceae</taxon>
        <taxon>Allomyces</taxon>
    </lineage>
</organism>
<name>A0A0L0SMG8_ALLM3</name>
<evidence type="ECO:0000313" key="1">
    <source>
        <dbReference type="EMBL" id="KNE63756.1"/>
    </source>
</evidence>
<protein>
    <submittedName>
        <fullName evidence="1">Uncharacterized protein</fullName>
    </submittedName>
</protein>
<keyword evidence="2" id="KW-1185">Reference proteome</keyword>
<gene>
    <name evidence="1" type="ORF">AMAG_19051</name>
</gene>
<dbReference type="EMBL" id="GG745343">
    <property type="protein sequence ID" value="KNE63756.1"/>
    <property type="molecule type" value="Genomic_DNA"/>
</dbReference>
<reference evidence="1 2" key="1">
    <citation type="submission" date="2009-11" db="EMBL/GenBank/DDBJ databases">
        <title>Annotation of Allomyces macrogynus ATCC 38327.</title>
        <authorList>
            <consortium name="The Broad Institute Genome Sequencing Platform"/>
            <person name="Russ C."/>
            <person name="Cuomo C."/>
            <person name="Burger G."/>
            <person name="Gray M.W."/>
            <person name="Holland P.W.H."/>
            <person name="King N."/>
            <person name="Lang F.B.F."/>
            <person name="Roger A.J."/>
            <person name="Ruiz-Trillo I."/>
            <person name="Young S.K."/>
            <person name="Zeng Q."/>
            <person name="Gargeya S."/>
            <person name="Fitzgerald M."/>
            <person name="Haas B."/>
            <person name="Abouelleil A."/>
            <person name="Alvarado L."/>
            <person name="Arachchi H.M."/>
            <person name="Berlin A."/>
            <person name="Chapman S.B."/>
            <person name="Gearin G."/>
            <person name="Goldberg J."/>
            <person name="Griggs A."/>
            <person name="Gujja S."/>
            <person name="Hansen M."/>
            <person name="Heiman D."/>
            <person name="Howarth C."/>
            <person name="Larimer J."/>
            <person name="Lui A."/>
            <person name="MacDonald P.J.P."/>
            <person name="McCowen C."/>
            <person name="Montmayeur A."/>
            <person name="Murphy C."/>
            <person name="Neiman D."/>
            <person name="Pearson M."/>
            <person name="Priest M."/>
            <person name="Roberts A."/>
            <person name="Saif S."/>
            <person name="Shea T."/>
            <person name="Sisk P."/>
            <person name="Stolte C."/>
            <person name="Sykes S."/>
            <person name="Wortman J."/>
            <person name="Nusbaum C."/>
            <person name="Birren B."/>
        </authorList>
    </citation>
    <scope>NUCLEOTIDE SEQUENCE [LARGE SCALE GENOMIC DNA]</scope>
    <source>
        <strain evidence="1 2">ATCC 38327</strain>
    </source>
</reference>